<dbReference type="GO" id="GO:0005524">
    <property type="term" value="F:ATP binding"/>
    <property type="evidence" value="ECO:0007669"/>
    <property type="project" value="InterPro"/>
</dbReference>
<evidence type="ECO:0000313" key="4">
    <source>
        <dbReference type="EMBL" id="RGC19259.1"/>
    </source>
</evidence>
<evidence type="ECO:0000256" key="1">
    <source>
        <dbReference type="SAM" id="MobiDB-lite"/>
    </source>
</evidence>
<dbReference type="SUPFAM" id="SSF52540">
    <property type="entry name" value="P-loop containing nucleoside triphosphate hydrolases"/>
    <property type="match status" value="1"/>
</dbReference>
<dbReference type="GO" id="GO:0003677">
    <property type="term" value="F:DNA binding"/>
    <property type="evidence" value="ECO:0007669"/>
    <property type="project" value="InterPro"/>
</dbReference>
<evidence type="ECO:0000259" key="2">
    <source>
        <dbReference type="PROSITE" id="PS51192"/>
    </source>
</evidence>
<keyword evidence="4" id="KW-0067">ATP-binding</keyword>
<keyword evidence="4" id="KW-0378">Hydrolase</keyword>
<dbReference type="Pfam" id="PF03457">
    <property type="entry name" value="HA"/>
    <property type="match status" value="4"/>
</dbReference>
<dbReference type="PROSITE" id="PS51192">
    <property type="entry name" value="HELICASE_ATP_BIND_1"/>
    <property type="match status" value="1"/>
</dbReference>
<dbReference type="EMBL" id="QVFB01000010">
    <property type="protein sequence ID" value="RGC19259.1"/>
    <property type="molecule type" value="Genomic_DNA"/>
</dbReference>
<protein>
    <submittedName>
        <fullName evidence="4">Helicase</fullName>
    </submittedName>
</protein>
<dbReference type="PANTHER" id="PTHR33418">
    <property type="entry name" value="HELICASE-ASSOCIATED"/>
    <property type="match status" value="1"/>
</dbReference>
<dbReference type="InterPro" id="IPR001650">
    <property type="entry name" value="Helicase_C-like"/>
</dbReference>
<dbReference type="InterPro" id="IPR014001">
    <property type="entry name" value="Helicase_ATP-bd"/>
</dbReference>
<dbReference type="InterPro" id="IPR006935">
    <property type="entry name" value="Helicase/UvrB_N"/>
</dbReference>
<name>A0A3E2W4Y6_9FIRM</name>
<comment type="caution">
    <text evidence="4">The sequence shown here is derived from an EMBL/GenBank/DDBJ whole genome shotgun (WGS) entry which is preliminary data.</text>
</comment>
<feature type="compositionally biased region" description="Basic and acidic residues" evidence="1">
    <location>
        <begin position="709"/>
        <end position="724"/>
    </location>
</feature>
<organism evidence="4 5">
    <name type="scientific">Faecalibacterium prausnitzii</name>
    <dbReference type="NCBI Taxonomy" id="853"/>
    <lineage>
        <taxon>Bacteria</taxon>
        <taxon>Bacillati</taxon>
        <taxon>Bacillota</taxon>
        <taxon>Clostridia</taxon>
        <taxon>Eubacteriales</taxon>
        <taxon>Oscillospiraceae</taxon>
        <taxon>Faecalibacterium</taxon>
    </lineage>
</organism>
<keyword evidence="4" id="KW-0347">Helicase</keyword>
<dbReference type="PANTHER" id="PTHR33418:SF1">
    <property type="entry name" value="HELICASE-ASSOCIATED DOMAIN-CONTAINING PROTEIN"/>
    <property type="match status" value="1"/>
</dbReference>
<gene>
    <name evidence="4" type="ORF">DW855_07465</name>
</gene>
<feature type="region of interest" description="Disordered" evidence="1">
    <location>
        <begin position="709"/>
        <end position="728"/>
    </location>
</feature>
<dbReference type="InterPro" id="IPR027417">
    <property type="entry name" value="P-loop_NTPase"/>
</dbReference>
<dbReference type="Pfam" id="PF04851">
    <property type="entry name" value="ResIII"/>
    <property type="match status" value="1"/>
</dbReference>
<dbReference type="PROSITE" id="PS51194">
    <property type="entry name" value="HELICASE_CTER"/>
    <property type="match status" value="1"/>
</dbReference>
<dbReference type="Pfam" id="PF00271">
    <property type="entry name" value="Helicase_C"/>
    <property type="match status" value="1"/>
</dbReference>
<dbReference type="GO" id="GO:0016787">
    <property type="term" value="F:hydrolase activity"/>
    <property type="evidence" value="ECO:0007669"/>
    <property type="project" value="InterPro"/>
</dbReference>
<evidence type="ECO:0000259" key="3">
    <source>
        <dbReference type="PROSITE" id="PS51194"/>
    </source>
</evidence>
<feature type="domain" description="Helicase ATP-binding" evidence="2">
    <location>
        <begin position="24"/>
        <end position="169"/>
    </location>
</feature>
<keyword evidence="4" id="KW-0547">Nucleotide-binding</keyword>
<dbReference type="Proteomes" id="UP000260733">
    <property type="component" value="Unassembled WGS sequence"/>
</dbReference>
<evidence type="ECO:0000313" key="5">
    <source>
        <dbReference type="Proteomes" id="UP000260733"/>
    </source>
</evidence>
<sequence length="741" mass="84471">MREGVNKVALRLFEHNEKAYHAAVRMMDQYGKAAIVHPTGTGKSYIAFKLIEDNPEKVVIWLSPSEYIFKTQLESLKRNDPDFPLANVHFYTYAKLMCCTQAQLDEIAAQKPAYIILDEFHRAGAECWGESTVALLKLCPDAKLLGLTATNIRYLDNNRDMAEELFDSRVASDMTLGEAVVRGILPAPKYVTTVYQYQKTLAKYQARVDNLRAPGIQDVNQKYLDALRRALEQADGLDRVFAHHITNKAGKYIVFCANKEHMDEMVSHVPEWFAGVNPDVVVYEAYSDDPNTDKAFSDFKTDTSNRLKLLFCIDMLNEGVHVEGISGVILFRPTISPIIYKQQIGRALTAGDTAAPLILDVVNNFEGLTSISGLQSEMQEAVHRLYANGEGDKIVTERFEVIEQVHDCRVLFEQLQASLSSGWEHYFSEASIYYAEHGNLNVPKLYTTPGGLSLGVWLVTQRRVREGQIQGNLTEQQIARLDSIGMVWGNRKEIAWQHGFEVAKKYHDTYGNLMVPGKYTDPDGYPLGQWIIKTRQQKLNGRLKEERIAQLNEIGMVWNIFDAKWEKAYALAAVYYEENGNLNIPRSYVTAAGERLGQWVASQQWAYPKGKLTDEQVERLNRIGMYWGNRNDRQWNEGYQEAKRYFDAHGDLNVPADYVSPNGYNLGNWVKRQRYTRQNPEKSCAVLTEERIAKLDEIGMRWEKADSRPRRLELAQESKGKSEKLNVSAKHKTEEEIVLCS</sequence>
<reference evidence="4 5" key="1">
    <citation type="submission" date="2018-08" db="EMBL/GenBank/DDBJ databases">
        <title>A genome reference for cultivated species of the human gut microbiota.</title>
        <authorList>
            <person name="Zou Y."/>
            <person name="Xue W."/>
            <person name="Luo G."/>
        </authorList>
    </citation>
    <scope>NUCLEOTIDE SEQUENCE [LARGE SCALE GENOMIC DNA]</scope>
    <source>
        <strain evidence="4 5">AM37-13AC</strain>
    </source>
</reference>
<dbReference type="Gene3D" id="3.40.50.300">
    <property type="entry name" value="P-loop containing nucleotide triphosphate hydrolases"/>
    <property type="match status" value="2"/>
</dbReference>
<dbReference type="AlphaFoldDB" id="A0A3E2W4Y6"/>
<dbReference type="SMART" id="SM00490">
    <property type="entry name" value="HELICc"/>
    <property type="match status" value="1"/>
</dbReference>
<proteinExistence type="predicted"/>
<dbReference type="GO" id="GO:0004386">
    <property type="term" value="F:helicase activity"/>
    <property type="evidence" value="ECO:0007669"/>
    <property type="project" value="UniProtKB-KW"/>
</dbReference>
<feature type="domain" description="Helicase C-terminal" evidence="3">
    <location>
        <begin position="236"/>
        <end position="389"/>
    </location>
</feature>
<dbReference type="RefSeq" id="WP_117554173.1">
    <property type="nucleotide sequence ID" value="NZ_QVFB01000010.1"/>
</dbReference>
<dbReference type="Gene3D" id="6.10.140.530">
    <property type="match status" value="4"/>
</dbReference>
<accession>A0A3E2W4Y6</accession>
<dbReference type="InterPro" id="IPR005114">
    <property type="entry name" value="Helicase_assoc"/>
</dbReference>